<evidence type="ECO:0000256" key="1">
    <source>
        <dbReference type="SAM" id="SignalP"/>
    </source>
</evidence>
<dbReference type="OrthoDB" id="3157147at2759"/>
<dbReference type="AlphaFoldDB" id="L8X411"/>
<keyword evidence="1" id="KW-0732">Signal</keyword>
<gene>
    <name evidence="2" type="ORF">AG1IA_02606</name>
</gene>
<evidence type="ECO:0000313" key="3">
    <source>
        <dbReference type="Proteomes" id="UP000011668"/>
    </source>
</evidence>
<dbReference type="HOGENOM" id="CLU_029879_0_0_1"/>
<evidence type="ECO:0000313" key="2">
    <source>
        <dbReference type="EMBL" id="ELU43364.1"/>
    </source>
</evidence>
<feature type="signal peptide" evidence="1">
    <location>
        <begin position="1"/>
        <end position="20"/>
    </location>
</feature>
<proteinExistence type="predicted"/>
<accession>L8X411</accession>
<dbReference type="Proteomes" id="UP000011668">
    <property type="component" value="Unassembled WGS sequence"/>
</dbReference>
<dbReference type="STRING" id="983506.L8X411"/>
<reference evidence="2 3" key="1">
    <citation type="journal article" date="2013" name="Nat. Commun.">
        <title>The evolution and pathogenic mechanisms of the rice sheath blight pathogen.</title>
        <authorList>
            <person name="Zheng A."/>
            <person name="Lin R."/>
            <person name="Xu L."/>
            <person name="Qin P."/>
            <person name="Tang C."/>
            <person name="Ai P."/>
            <person name="Zhang D."/>
            <person name="Liu Y."/>
            <person name="Sun Z."/>
            <person name="Feng H."/>
            <person name="Wang Y."/>
            <person name="Chen Y."/>
            <person name="Liang X."/>
            <person name="Fu R."/>
            <person name="Li Q."/>
            <person name="Zhang J."/>
            <person name="Yu X."/>
            <person name="Xie Z."/>
            <person name="Ding L."/>
            <person name="Guan P."/>
            <person name="Tang J."/>
            <person name="Liang Y."/>
            <person name="Wang S."/>
            <person name="Deng Q."/>
            <person name="Li S."/>
            <person name="Zhu J."/>
            <person name="Wang L."/>
            <person name="Liu H."/>
            <person name="Li P."/>
        </authorList>
    </citation>
    <scope>NUCLEOTIDE SEQUENCE [LARGE SCALE GENOMIC DNA]</scope>
    <source>
        <strain evidence="3">AG-1 IA</strain>
    </source>
</reference>
<sequence length="632" mass="70752">MMRMTILWLKGLRWALVGLGRRTITRSPVYFINCARHIPSFIHSKYTILLASLNSLRIGTHNGNISAPDHKQNLFQVYKQWKEISEQLSSTVNDYAGACSRLATVASTADRSTIETVFTSVDQGLHYLGVNEEKLTAAKQLLSALRNRVSTLCPIDILPDEILGYVFELASVPCVQSNRNEQAQCHIVICPELLSSVCIRWRHVASNTSNLWTHLDLIPTAQSSHKLYNRSRIWLRKARSAPLHVHIRQRSCAKKDEIIQVTGFLAPIMRQLHTIHLEADCHTMELFQAVLGCWIEFGQPGSTKSLILHRPGPISLMSHPGIRSPDEQLLDHLQTQHPDEHLDRFLLPLRTIRLHNVYIGWGTAALCRLSELHLEALPAWVGLTISQLILTLRASPEIRSLKIAGVGIVDALAEGEDPSEPIYLGNLECLGLLGADFEVLKRLLTLVVPGKSPLSISMNLYEQDRILPELQSFLDRSSVSALYLDAGEQNWVPALFGCMPCLRSLAIRGFHLSRDSFPDSPPEQLTAICAPNLESLYFIGCRVGIKPLRGMVAAHSGTLRSLKLWRTNLYADSLSDVPDTDTGDVLDTLTDLIPHVQRSCQMNDYPVLNWDVYLEAVVDLENKSIVRIKGLK</sequence>
<dbReference type="EMBL" id="AFRT01000571">
    <property type="protein sequence ID" value="ELU43364.1"/>
    <property type="molecule type" value="Genomic_DNA"/>
</dbReference>
<comment type="caution">
    <text evidence="2">The sequence shown here is derived from an EMBL/GenBank/DDBJ whole genome shotgun (WGS) entry which is preliminary data.</text>
</comment>
<feature type="chain" id="PRO_5003997145" evidence="1">
    <location>
        <begin position="21"/>
        <end position="632"/>
    </location>
</feature>
<protein>
    <submittedName>
        <fullName evidence="2">F-box-like domain-containing protein</fullName>
    </submittedName>
</protein>
<keyword evidence="3" id="KW-1185">Reference proteome</keyword>
<dbReference type="Gene3D" id="3.80.10.10">
    <property type="entry name" value="Ribonuclease Inhibitor"/>
    <property type="match status" value="1"/>
</dbReference>
<dbReference type="SUPFAM" id="SSF52047">
    <property type="entry name" value="RNI-like"/>
    <property type="match status" value="1"/>
</dbReference>
<organism evidence="2 3">
    <name type="scientific">Thanatephorus cucumeris (strain AG1-IA)</name>
    <name type="common">Rice sheath blight fungus</name>
    <name type="synonym">Rhizoctonia solani</name>
    <dbReference type="NCBI Taxonomy" id="983506"/>
    <lineage>
        <taxon>Eukaryota</taxon>
        <taxon>Fungi</taxon>
        <taxon>Dikarya</taxon>
        <taxon>Basidiomycota</taxon>
        <taxon>Agaricomycotina</taxon>
        <taxon>Agaricomycetes</taxon>
        <taxon>Cantharellales</taxon>
        <taxon>Ceratobasidiaceae</taxon>
        <taxon>Rhizoctonia</taxon>
        <taxon>Rhizoctonia solani AG-1</taxon>
    </lineage>
</organism>
<name>L8X411_THACA</name>
<dbReference type="InterPro" id="IPR032675">
    <property type="entry name" value="LRR_dom_sf"/>
</dbReference>